<sequence length="1313" mass="145658">MRNLKIVGRELLRFSGEDPLPLTATAWDAASNSVICAFGPAESRAVIELKRLHHHRNGAAERLENVASWDAPCPLPSLSHDAILNLHHFSDSSTSCLVLAGGDIILVRQYPENGQELVEIVGSVDAGISAAAWSPDEELLAITTQANTLLLMSRDIENIASIALAVEDVNVSSHVSVGWGKKETQFKGKRARALQDPTMPESIDEGVLSPFDDRSVTISWRGDGAYFAVSKVEEERRRMIRVYSREGQLDSVSEPVDGLEGALSWRPSGNLIASIRRSEDRVEVVFFERNGLRHGQFDLRFSSDELQALTTPLTLQWNSDSNVLAVLYQDKVQLWTMSNYHYYLKQELVFPETAISNVQCTWHSERPLSVTLSTKDALQILEYASVAAHGSVAPPNDFGIVASIDGQSVKLTPLRIANVPPPMSLQQLSLDKKALDVALSMSGTRLAVLSDSDLAVYTVDLKKRPVPVPTLLWRSKSLEEAYPRHVAFLGDDRVCILADNWDEEESSIWISEGEELLPKGPILEPGQVSSLTSGIDFQKVYVSFQNGSIHELLLGEAADDLPLQTSLALSLPSFSPEVKISILEGKPVAFGLTKSGILSANERILVRNCTSFVITPAHLIFTTTQHLLKFVHLSSVEELEVPADEPQKDERCRNVERGAKLVTVMPTTYSVVLQMPRGNLETIYPRALVVAAIRRSIESDRYDEAFLTCRNQRVDMNILHDYDSDRFMSKISTIVQQIQRVEHLDLLLSQLRNEDVSETMYKETLKVKDLTTKIALSPDQVNSKVNRICDGFLAVLQESQYKDRLQNLITAHVSKVPADLESGLELIGRLQAAQDPLTERAAEHICFLADVNQLYDTSLGIYNLELALLIAQQSQKDPREYLPHLQSLHDLPLLRRKFNIDDQLGRRTKALHHLKDLEEFDEVQDYVQKHSLYPEALSMYQYDTTHLKEITRLYADYLNSTNKHKEAALAYEFLNDHASAWPSYRSANLWREALSSAILAGVPSPDLESLAVSLAEGLAETKDYLAASTITLDYLSDLANAARLLCKGCYFAEAIRVVTLRAQSSLIEEVIDPGLIERSGDMTEFLADMKGQLQAQIPRLRDLRAKKAEDPLAFYEGVEDANIPDNISLAPTDTTSGGTFMTRYTNQSGTVNTQTTRKTSKNKRREERKRARGKKGTVYEEEYLVNSIERLIERINSMQDEIQRLVEGLVRRGMRERADAVSNAVSDIVQRCQDAVLEIVPPTAQGQDGGAVGTGGSEATGGGARGVGAAGTGDLEAVKLSGADRTLWDSLAEVERKRTAPVVQAFERLGLLG</sequence>
<dbReference type="PANTHER" id="PTHR12747:SF0">
    <property type="entry name" value="ELONGATOR COMPLEX PROTEIN 1"/>
    <property type="match status" value="1"/>
</dbReference>
<dbReference type="GO" id="GO:0000049">
    <property type="term" value="F:tRNA binding"/>
    <property type="evidence" value="ECO:0007669"/>
    <property type="project" value="TreeGrafter"/>
</dbReference>
<evidence type="ECO:0000256" key="6">
    <source>
        <dbReference type="SAM" id="MobiDB-lite"/>
    </source>
</evidence>
<feature type="domain" description="ELP1 alpha-solenoid" evidence="10">
    <location>
        <begin position="686"/>
        <end position="888"/>
    </location>
</feature>
<evidence type="ECO:0000259" key="11">
    <source>
        <dbReference type="Pfam" id="PF23936"/>
    </source>
</evidence>
<feature type="domain" description="ELP1 N-terminal second beta-propeller" evidence="8">
    <location>
        <begin position="404"/>
        <end position="662"/>
    </location>
</feature>
<dbReference type="PIRSF" id="PIRSF017233">
    <property type="entry name" value="IKAP"/>
    <property type="match status" value="1"/>
</dbReference>
<reference evidence="12" key="1">
    <citation type="journal article" date="2020" name="Stud. Mycol.">
        <title>101 Dothideomycetes genomes: a test case for predicting lifestyles and emergence of pathogens.</title>
        <authorList>
            <person name="Haridas S."/>
            <person name="Albert R."/>
            <person name="Binder M."/>
            <person name="Bloem J."/>
            <person name="Labutti K."/>
            <person name="Salamov A."/>
            <person name="Andreopoulos B."/>
            <person name="Baker S."/>
            <person name="Barry K."/>
            <person name="Bills G."/>
            <person name="Bluhm B."/>
            <person name="Cannon C."/>
            <person name="Castanera R."/>
            <person name="Culley D."/>
            <person name="Daum C."/>
            <person name="Ezra D."/>
            <person name="Gonzalez J."/>
            <person name="Henrissat B."/>
            <person name="Kuo A."/>
            <person name="Liang C."/>
            <person name="Lipzen A."/>
            <person name="Lutzoni F."/>
            <person name="Magnuson J."/>
            <person name="Mondo S."/>
            <person name="Nolan M."/>
            <person name="Ohm R."/>
            <person name="Pangilinan J."/>
            <person name="Park H.-J."/>
            <person name="Ramirez L."/>
            <person name="Alfaro M."/>
            <person name="Sun H."/>
            <person name="Tritt A."/>
            <person name="Yoshinaga Y."/>
            <person name="Zwiers L.-H."/>
            <person name="Turgeon B."/>
            <person name="Goodwin S."/>
            <person name="Spatafora J."/>
            <person name="Crous P."/>
            <person name="Grigoriev I."/>
        </authorList>
    </citation>
    <scope>NUCLEOTIDE SEQUENCE</scope>
    <source>
        <strain evidence="12">CBS 473.64</strain>
    </source>
</reference>
<dbReference type="Pfam" id="PF23925">
    <property type="entry name" value="A-sol_ELP1"/>
    <property type="match status" value="1"/>
</dbReference>
<keyword evidence="3 5" id="KW-0963">Cytoplasm</keyword>
<evidence type="ECO:0000259" key="9">
    <source>
        <dbReference type="Pfam" id="PF23878"/>
    </source>
</evidence>
<dbReference type="GO" id="GO:0033588">
    <property type="term" value="C:elongator holoenzyme complex"/>
    <property type="evidence" value="ECO:0007669"/>
    <property type="project" value="InterPro"/>
</dbReference>
<evidence type="ECO:0000259" key="10">
    <source>
        <dbReference type="Pfam" id="PF23925"/>
    </source>
</evidence>
<dbReference type="SUPFAM" id="SSF82171">
    <property type="entry name" value="DPP6 N-terminal domain-like"/>
    <property type="match status" value="1"/>
</dbReference>
<evidence type="ECO:0000256" key="3">
    <source>
        <dbReference type="ARBA" id="ARBA00022490"/>
    </source>
</evidence>
<dbReference type="Pfam" id="PF23797">
    <property type="entry name" value="Beta-prop_ELP1_2nd"/>
    <property type="match status" value="1"/>
</dbReference>
<dbReference type="GO" id="GO:0002926">
    <property type="term" value="P:tRNA wobble base 5-methoxycarbonylmethyl-2-thiouridinylation"/>
    <property type="evidence" value="ECO:0007669"/>
    <property type="project" value="TreeGrafter"/>
</dbReference>
<dbReference type="InterPro" id="IPR056167">
    <property type="entry name" value="A-sol_ELP1"/>
</dbReference>
<evidence type="ECO:0000259" key="7">
    <source>
        <dbReference type="Pfam" id="PF04762"/>
    </source>
</evidence>
<comment type="subcellular location">
    <subcellularLocation>
        <location evidence="5">Cytoplasm</location>
    </subcellularLocation>
    <subcellularLocation>
        <location evidence="5">Nucleus</location>
    </subcellularLocation>
</comment>
<feature type="domain" description="ELP1 three-helical bundle" evidence="11">
    <location>
        <begin position="1066"/>
        <end position="1239"/>
    </location>
</feature>
<evidence type="ECO:0000256" key="5">
    <source>
        <dbReference type="PIRNR" id="PIRNR017233"/>
    </source>
</evidence>
<dbReference type="Pfam" id="PF23936">
    <property type="entry name" value="HB_ELP1"/>
    <property type="match status" value="1"/>
</dbReference>
<dbReference type="InterPro" id="IPR056166">
    <property type="entry name" value="TPR_ELP1"/>
</dbReference>
<keyword evidence="5" id="KW-0539">Nucleus</keyword>
<dbReference type="GO" id="GO:0005829">
    <property type="term" value="C:cytosol"/>
    <property type="evidence" value="ECO:0007669"/>
    <property type="project" value="TreeGrafter"/>
</dbReference>
<dbReference type="PANTHER" id="PTHR12747">
    <property type="entry name" value="ELONGATOR COMPLEX PROTEIN 1"/>
    <property type="match status" value="1"/>
</dbReference>
<comment type="similarity">
    <text evidence="2 5">Belongs to the ELP1/IKA1 family.</text>
</comment>
<feature type="domain" description="ELP1 first N-terminal beta-propeller" evidence="7">
    <location>
        <begin position="1"/>
        <end position="365"/>
    </location>
</feature>
<name>A0A6A6RL29_9PLEO</name>
<evidence type="ECO:0000313" key="13">
    <source>
        <dbReference type="Proteomes" id="UP000799753"/>
    </source>
</evidence>
<evidence type="ECO:0000256" key="2">
    <source>
        <dbReference type="ARBA" id="ARBA00006086"/>
    </source>
</evidence>
<evidence type="ECO:0000313" key="12">
    <source>
        <dbReference type="EMBL" id="KAF2635875.1"/>
    </source>
</evidence>
<organism evidence="12 13">
    <name type="scientific">Massarina eburnea CBS 473.64</name>
    <dbReference type="NCBI Taxonomy" id="1395130"/>
    <lineage>
        <taxon>Eukaryota</taxon>
        <taxon>Fungi</taxon>
        <taxon>Dikarya</taxon>
        <taxon>Ascomycota</taxon>
        <taxon>Pezizomycotina</taxon>
        <taxon>Dothideomycetes</taxon>
        <taxon>Pleosporomycetidae</taxon>
        <taxon>Pleosporales</taxon>
        <taxon>Massarineae</taxon>
        <taxon>Massarinaceae</taxon>
        <taxon>Massarina</taxon>
    </lineage>
</organism>
<keyword evidence="13" id="KW-1185">Reference proteome</keyword>
<comment type="pathway">
    <text evidence="1">tRNA modification; 5-methoxycarbonylmethyl-2-thiouridine-tRNA biosynthesis.</text>
</comment>
<keyword evidence="4" id="KW-0819">tRNA processing</keyword>
<gene>
    <name evidence="12" type="ORF">P280DRAFT_522646</name>
</gene>
<evidence type="ECO:0000256" key="1">
    <source>
        <dbReference type="ARBA" id="ARBA00005043"/>
    </source>
</evidence>
<evidence type="ECO:0000259" key="8">
    <source>
        <dbReference type="Pfam" id="PF23797"/>
    </source>
</evidence>
<dbReference type="Pfam" id="PF04762">
    <property type="entry name" value="Beta-prop_ELP1_1st"/>
    <property type="match status" value="1"/>
</dbReference>
<dbReference type="InterPro" id="IPR006849">
    <property type="entry name" value="Elp1"/>
</dbReference>
<dbReference type="Proteomes" id="UP000799753">
    <property type="component" value="Unassembled WGS sequence"/>
</dbReference>
<dbReference type="EMBL" id="MU006802">
    <property type="protein sequence ID" value="KAF2635875.1"/>
    <property type="molecule type" value="Genomic_DNA"/>
</dbReference>
<dbReference type="OrthoDB" id="40048at2759"/>
<comment type="function">
    <text evidence="5">Component of the elongator complex which is required for multiple tRNA modifications, including mcm5U (5-methoxycarbonylmethyl uridine), mcm5s2U (5-methoxycarbonylmethyl-2-thiouridine), and ncm5U (5-carbamoylmethyl uridine). The elongator complex catalyzes formation of carboxymethyluridine in the wobble base at position 34 in tRNAs.</text>
</comment>
<accession>A0A6A6RL29</accession>
<protein>
    <recommendedName>
        <fullName evidence="5">Elongator complex protein 1</fullName>
    </recommendedName>
</protein>
<proteinExistence type="inferred from homology"/>
<feature type="domain" description="ELP1 TPR" evidence="9">
    <location>
        <begin position="896"/>
        <end position="1056"/>
    </location>
</feature>
<dbReference type="GO" id="GO:0005634">
    <property type="term" value="C:nucleus"/>
    <property type="evidence" value="ECO:0007669"/>
    <property type="project" value="UniProtKB-SubCell"/>
</dbReference>
<dbReference type="Pfam" id="PF23878">
    <property type="entry name" value="TPR_ELP1"/>
    <property type="match status" value="1"/>
</dbReference>
<dbReference type="UniPathway" id="UPA00988"/>
<feature type="region of interest" description="Disordered" evidence="6">
    <location>
        <begin position="1149"/>
        <end position="1175"/>
    </location>
</feature>
<evidence type="ECO:0000256" key="4">
    <source>
        <dbReference type="ARBA" id="ARBA00022694"/>
    </source>
</evidence>
<dbReference type="InterPro" id="IPR056165">
    <property type="entry name" value="Beta-prop_ELP1_2nd"/>
</dbReference>
<dbReference type="InterPro" id="IPR056169">
    <property type="entry name" value="HB_ELP1"/>
</dbReference>
<dbReference type="InterPro" id="IPR056164">
    <property type="entry name" value="Beta-prop_ELP1_1st"/>
</dbReference>